<evidence type="ECO:0000313" key="1">
    <source>
        <dbReference type="EMBL" id="WWQ65495.1"/>
    </source>
</evidence>
<proteinExistence type="predicted"/>
<protein>
    <submittedName>
        <fullName evidence="1">Uncharacterized protein</fullName>
    </submittedName>
</protein>
<reference evidence="1" key="1">
    <citation type="journal article" date="2025" name="Int. J. Syst. Evol. Microbiol.">
        <title>Streptomyces citrinus sp. nov., with yellow diffusible pigment.</title>
        <authorList>
            <person name="He Y."/>
            <person name="Yang E."/>
            <person name="Xu J."/>
            <person name="Sun Y."/>
            <person name="Sun L."/>
        </authorList>
    </citation>
    <scope>NUCLEOTIDE SEQUENCE</scope>
    <source>
        <strain evidence="1">Q6</strain>
    </source>
</reference>
<keyword evidence="2" id="KW-1185">Reference proteome</keyword>
<accession>A0ACD5AE32</accession>
<organism evidence="1 2">
    <name type="scientific">Streptomyces citrinus</name>
    <dbReference type="NCBI Taxonomy" id="3118173"/>
    <lineage>
        <taxon>Bacteria</taxon>
        <taxon>Bacillati</taxon>
        <taxon>Actinomycetota</taxon>
        <taxon>Actinomycetes</taxon>
        <taxon>Kitasatosporales</taxon>
        <taxon>Streptomycetaceae</taxon>
        <taxon>Streptomyces</taxon>
    </lineage>
</organism>
<name>A0ACD5AE32_9ACTN</name>
<dbReference type="EMBL" id="CP146022">
    <property type="protein sequence ID" value="WWQ65495.1"/>
    <property type="molecule type" value="Genomic_DNA"/>
</dbReference>
<gene>
    <name evidence="1" type="ORF">V2W30_20670</name>
</gene>
<evidence type="ECO:0000313" key="2">
    <source>
        <dbReference type="Proteomes" id="UP001432251"/>
    </source>
</evidence>
<sequence length="165" mass="16980">MTDFGPGPALCRAALALALARTDPEAALEAAQPEAPGPGRARDEWADAWLRYARAEVLRWEGDVSTARTLVASALRTHLAYGSVVGALCAAELLADAAALSGDPVLAARLHGAADASRSGTGTLDPYVEPVRRRCEAALAAGLTAERRAQAYAEGASAGLRGLMS</sequence>
<dbReference type="Proteomes" id="UP001432251">
    <property type="component" value="Chromosome"/>
</dbReference>